<evidence type="ECO:0000313" key="3">
    <source>
        <dbReference type="Proteomes" id="UP000676325"/>
    </source>
</evidence>
<keyword evidence="1" id="KW-0472">Membrane</keyword>
<dbReference type="EMBL" id="JAGSOH010000122">
    <property type="protein sequence ID" value="MBR7830247.1"/>
    <property type="molecule type" value="Genomic_DNA"/>
</dbReference>
<keyword evidence="3" id="KW-1185">Reference proteome</keyword>
<protein>
    <submittedName>
        <fullName evidence="2">Uncharacterized protein</fullName>
    </submittedName>
</protein>
<sequence>MSGNVEFLLSPQRIKQRRGAYQITLAQSQDWARLWPRDEGVHPTFRLVVLPIRLLSLALLWATSTPGRLLLGIGLAAVTALAIIIR</sequence>
<organism evidence="2 3">
    <name type="scientific">Actinospica acidithermotolerans</name>
    <dbReference type="NCBI Taxonomy" id="2828514"/>
    <lineage>
        <taxon>Bacteria</taxon>
        <taxon>Bacillati</taxon>
        <taxon>Actinomycetota</taxon>
        <taxon>Actinomycetes</taxon>
        <taxon>Catenulisporales</taxon>
        <taxon>Actinospicaceae</taxon>
        <taxon>Actinospica</taxon>
    </lineage>
</organism>
<dbReference type="AlphaFoldDB" id="A0A941ILQ3"/>
<evidence type="ECO:0000313" key="2">
    <source>
        <dbReference type="EMBL" id="MBR7830247.1"/>
    </source>
</evidence>
<reference evidence="2" key="1">
    <citation type="submission" date="2021-04" db="EMBL/GenBank/DDBJ databases">
        <title>Genome based classification of Actinospica acidithermotolerans sp. nov., an actinobacterium isolated from an Indonesian hot spring.</title>
        <authorList>
            <person name="Kusuma A.B."/>
            <person name="Putra K.E."/>
            <person name="Nafisah S."/>
            <person name="Loh J."/>
            <person name="Nouioui I."/>
            <person name="Goodfellow M."/>
        </authorList>
    </citation>
    <scope>NUCLEOTIDE SEQUENCE</scope>
    <source>
        <strain evidence="2">MGRD01-02</strain>
    </source>
</reference>
<dbReference type="Proteomes" id="UP000676325">
    <property type="component" value="Unassembled WGS sequence"/>
</dbReference>
<accession>A0A941ILQ3</accession>
<gene>
    <name evidence="2" type="ORF">KDK95_28350</name>
</gene>
<proteinExistence type="predicted"/>
<feature type="transmembrane region" description="Helical" evidence="1">
    <location>
        <begin position="69"/>
        <end position="85"/>
    </location>
</feature>
<evidence type="ECO:0000256" key="1">
    <source>
        <dbReference type="SAM" id="Phobius"/>
    </source>
</evidence>
<keyword evidence="1" id="KW-1133">Transmembrane helix</keyword>
<comment type="caution">
    <text evidence="2">The sequence shown here is derived from an EMBL/GenBank/DDBJ whole genome shotgun (WGS) entry which is preliminary data.</text>
</comment>
<name>A0A941ILQ3_9ACTN</name>
<keyword evidence="1" id="KW-0812">Transmembrane</keyword>
<dbReference type="RefSeq" id="WP_212521377.1">
    <property type="nucleotide sequence ID" value="NZ_JAGSOH010000122.1"/>
</dbReference>